<comment type="caution">
    <text evidence="1">The sequence shown here is derived from an EMBL/GenBank/DDBJ whole genome shotgun (WGS) entry which is preliminary data.</text>
</comment>
<proteinExistence type="predicted"/>
<dbReference type="EMBL" id="CM037162">
    <property type="protein sequence ID" value="KAH7862929.1"/>
    <property type="molecule type" value="Genomic_DNA"/>
</dbReference>
<reference evidence="1 2" key="1">
    <citation type="journal article" date="2021" name="Hortic Res">
        <title>High-quality reference genome and annotation aids understanding of berry development for evergreen blueberry (Vaccinium darrowii).</title>
        <authorList>
            <person name="Yu J."/>
            <person name="Hulse-Kemp A.M."/>
            <person name="Babiker E."/>
            <person name="Staton M."/>
        </authorList>
    </citation>
    <scope>NUCLEOTIDE SEQUENCE [LARGE SCALE GENOMIC DNA]</scope>
    <source>
        <strain evidence="2">cv. NJ 8807/NJ 8810</strain>
        <tissue evidence="1">Young leaf</tissue>
    </source>
</reference>
<name>A0ACB7ZAD6_9ERIC</name>
<evidence type="ECO:0000313" key="2">
    <source>
        <dbReference type="Proteomes" id="UP000828048"/>
    </source>
</evidence>
<dbReference type="Proteomes" id="UP000828048">
    <property type="component" value="Chromosome 12"/>
</dbReference>
<sequence length="111" mass="12579">MYAEGLSSVARNRNSMAVQMPSNSSFGIKRKFEAPIPQAVEDDTPLVNLRKRAKEEFRCALCELIVGCEMDMEAHLNGRKHKKLFNSRDKAQDIKNIDIENISTPSPCPWN</sequence>
<keyword evidence="2" id="KW-1185">Reference proteome</keyword>
<protein>
    <submittedName>
        <fullName evidence="1">Uncharacterized protein</fullName>
    </submittedName>
</protein>
<accession>A0ACB7ZAD6</accession>
<evidence type="ECO:0000313" key="1">
    <source>
        <dbReference type="EMBL" id="KAH7862929.1"/>
    </source>
</evidence>
<organism evidence="1 2">
    <name type="scientific">Vaccinium darrowii</name>
    <dbReference type="NCBI Taxonomy" id="229202"/>
    <lineage>
        <taxon>Eukaryota</taxon>
        <taxon>Viridiplantae</taxon>
        <taxon>Streptophyta</taxon>
        <taxon>Embryophyta</taxon>
        <taxon>Tracheophyta</taxon>
        <taxon>Spermatophyta</taxon>
        <taxon>Magnoliopsida</taxon>
        <taxon>eudicotyledons</taxon>
        <taxon>Gunneridae</taxon>
        <taxon>Pentapetalae</taxon>
        <taxon>asterids</taxon>
        <taxon>Ericales</taxon>
        <taxon>Ericaceae</taxon>
        <taxon>Vaccinioideae</taxon>
        <taxon>Vaccinieae</taxon>
        <taxon>Vaccinium</taxon>
    </lineage>
</organism>
<gene>
    <name evidence="1" type="ORF">Vadar_011230</name>
</gene>